<dbReference type="InterPro" id="IPR005829">
    <property type="entry name" value="Sugar_transporter_CS"/>
</dbReference>
<dbReference type="PROSITE" id="PS50850">
    <property type="entry name" value="MFS"/>
    <property type="match status" value="1"/>
</dbReference>
<keyword evidence="11" id="KW-1185">Reference proteome</keyword>
<evidence type="ECO:0000259" key="9">
    <source>
        <dbReference type="PROSITE" id="PS51671"/>
    </source>
</evidence>
<evidence type="ECO:0000256" key="2">
    <source>
        <dbReference type="ARBA" id="ARBA00022448"/>
    </source>
</evidence>
<sequence>MEKHRIFVTVKNEPGILAKVSQLFGQFGLNIDALTVDANKKVCTSKMKITLQSEPPLIEHVIQQLSSLADVLQVNVARHAARSSLSAVLSKRGVAFWLVAYSLFITLLGTNIPSPLLALYRAQWHLSVGMVTLLFASYAIVVIPTIILSGQLSDQIGRKKLLIPGVFFTVVGSLLFAFSTNFALLLVSRIFQGISVGMLNGVAVAALTELDPKQNRIKAAFVGSMAVTIGNALGPVLSGLLGEYAPHPMKLAYFVHMFLAIPGFLGLFYMREKVRRPEAIRIHRPAVPRELFGRFYLSGITSFIAWSLMSLMLSIIPSYTEQLVGSANLAVAGAIVALVLSVSTISQIVLKNLPLQRLSLVGFAVTLLGLASLIVTLETKSLVFLFLTTLLIGFGHGPTFAGSLALTNHISPDASRGDIIASFYVVTYLGVSLPILGLGFAARWVGLNNAVFIYSALMMVLILISMYFWIIDARKARSVN</sequence>
<dbReference type="Pfam" id="PF07690">
    <property type="entry name" value="MFS_1"/>
    <property type="match status" value="1"/>
</dbReference>
<feature type="transmembrane region" description="Helical" evidence="7">
    <location>
        <begin position="329"/>
        <end position="350"/>
    </location>
</feature>
<dbReference type="InterPro" id="IPR050171">
    <property type="entry name" value="MFS_Transporters"/>
</dbReference>
<dbReference type="PANTHER" id="PTHR23517:SF13">
    <property type="entry name" value="MAJOR FACILITATOR SUPERFAMILY MFS_1"/>
    <property type="match status" value="1"/>
</dbReference>
<dbReference type="AlphaFoldDB" id="A0A0U1QPK4"/>
<comment type="caution">
    <text evidence="10">The sequence shown here is derived from an EMBL/GenBank/DDBJ whole genome shotgun (WGS) entry which is preliminary data.</text>
</comment>
<dbReference type="PROSITE" id="PS51671">
    <property type="entry name" value="ACT"/>
    <property type="match status" value="1"/>
</dbReference>
<evidence type="ECO:0000313" key="11">
    <source>
        <dbReference type="Proteomes" id="UP000035553"/>
    </source>
</evidence>
<feature type="transmembrane region" description="Helical" evidence="7">
    <location>
        <begin position="219"/>
        <end position="241"/>
    </location>
</feature>
<dbReference type="EMBL" id="AFVQ02000080">
    <property type="protein sequence ID" value="KLI02731.1"/>
    <property type="molecule type" value="Genomic_DNA"/>
</dbReference>
<evidence type="ECO:0000256" key="1">
    <source>
        <dbReference type="ARBA" id="ARBA00004651"/>
    </source>
</evidence>
<evidence type="ECO:0000256" key="7">
    <source>
        <dbReference type="SAM" id="Phobius"/>
    </source>
</evidence>
<dbReference type="PROSITE" id="PS00216">
    <property type="entry name" value="SUGAR_TRANSPORT_1"/>
    <property type="match status" value="1"/>
</dbReference>
<protein>
    <recommendedName>
        <fullName evidence="12">Acetolactate synthase</fullName>
    </recommendedName>
</protein>
<dbReference type="InterPro" id="IPR002912">
    <property type="entry name" value="ACT_dom"/>
</dbReference>
<dbReference type="GO" id="GO:0022857">
    <property type="term" value="F:transmembrane transporter activity"/>
    <property type="evidence" value="ECO:0007669"/>
    <property type="project" value="InterPro"/>
</dbReference>
<keyword evidence="2" id="KW-0813">Transport</keyword>
<dbReference type="Proteomes" id="UP000035553">
    <property type="component" value="Unassembled WGS sequence"/>
</dbReference>
<dbReference type="RefSeq" id="WP_010027070.1">
    <property type="nucleotide sequence ID" value="NZ_AFVQ02000080.1"/>
</dbReference>
<name>A0A0U1QPK4_9BACL</name>
<feature type="domain" description="ACT" evidence="9">
    <location>
        <begin position="5"/>
        <end position="79"/>
    </location>
</feature>
<feature type="transmembrane region" description="Helical" evidence="7">
    <location>
        <begin position="291"/>
        <end position="317"/>
    </location>
</feature>
<feature type="domain" description="Major facilitator superfamily (MFS) profile" evidence="8">
    <location>
        <begin position="95"/>
        <end position="474"/>
    </location>
</feature>
<feature type="transmembrane region" description="Helical" evidence="7">
    <location>
        <begin position="94"/>
        <end position="112"/>
    </location>
</feature>
<feature type="transmembrane region" description="Helical" evidence="7">
    <location>
        <begin position="190"/>
        <end position="207"/>
    </location>
</feature>
<organism evidence="10 11">
    <name type="scientific">Sporolactobacillus inulinus CASD</name>
    <dbReference type="NCBI Taxonomy" id="1069536"/>
    <lineage>
        <taxon>Bacteria</taxon>
        <taxon>Bacillati</taxon>
        <taxon>Bacillota</taxon>
        <taxon>Bacilli</taxon>
        <taxon>Bacillales</taxon>
        <taxon>Sporolactobacillaceae</taxon>
        <taxon>Sporolactobacillus</taxon>
    </lineage>
</organism>
<dbReference type="InterPro" id="IPR020846">
    <property type="entry name" value="MFS_dom"/>
</dbReference>
<dbReference type="InterPro" id="IPR036259">
    <property type="entry name" value="MFS_trans_sf"/>
</dbReference>
<dbReference type="OrthoDB" id="9793283at2"/>
<evidence type="ECO:0000313" key="10">
    <source>
        <dbReference type="EMBL" id="KLI02731.1"/>
    </source>
</evidence>
<evidence type="ECO:0000256" key="5">
    <source>
        <dbReference type="ARBA" id="ARBA00022989"/>
    </source>
</evidence>
<evidence type="ECO:0000259" key="8">
    <source>
        <dbReference type="PROSITE" id="PS50850"/>
    </source>
</evidence>
<dbReference type="GO" id="GO:0005886">
    <property type="term" value="C:plasma membrane"/>
    <property type="evidence" value="ECO:0007669"/>
    <property type="project" value="UniProtKB-SubCell"/>
</dbReference>
<dbReference type="Gene3D" id="1.20.1250.20">
    <property type="entry name" value="MFS general substrate transporter like domains"/>
    <property type="match status" value="1"/>
</dbReference>
<dbReference type="SUPFAM" id="SSF55021">
    <property type="entry name" value="ACT-like"/>
    <property type="match status" value="1"/>
</dbReference>
<dbReference type="Gene3D" id="3.30.70.260">
    <property type="match status" value="1"/>
</dbReference>
<gene>
    <name evidence="10" type="ORF">SINU_06385</name>
</gene>
<dbReference type="Pfam" id="PF22629">
    <property type="entry name" value="ACT_AHAS_ss"/>
    <property type="match status" value="1"/>
</dbReference>
<dbReference type="SUPFAM" id="SSF103473">
    <property type="entry name" value="MFS general substrate transporter"/>
    <property type="match status" value="1"/>
</dbReference>
<accession>A0A0U1QPK4</accession>
<dbReference type="InterPro" id="IPR011701">
    <property type="entry name" value="MFS"/>
</dbReference>
<feature type="transmembrane region" description="Helical" evidence="7">
    <location>
        <begin position="419"/>
        <end position="445"/>
    </location>
</feature>
<keyword evidence="4 7" id="KW-0812">Transmembrane</keyword>
<keyword evidence="6 7" id="KW-0472">Membrane</keyword>
<evidence type="ECO:0008006" key="12">
    <source>
        <dbReference type="Google" id="ProtNLM"/>
    </source>
</evidence>
<feature type="transmembrane region" description="Helical" evidence="7">
    <location>
        <begin position="357"/>
        <end position="377"/>
    </location>
</feature>
<keyword evidence="3" id="KW-1003">Cell membrane</keyword>
<feature type="transmembrane region" description="Helical" evidence="7">
    <location>
        <begin position="124"/>
        <end position="149"/>
    </location>
</feature>
<dbReference type="PANTHER" id="PTHR23517">
    <property type="entry name" value="RESISTANCE PROTEIN MDTM, PUTATIVE-RELATED-RELATED"/>
    <property type="match status" value="1"/>
</dbReference>
<feature type="transmembrane region" description="Helical" evidence="7">
    <location>
        <begin position="383"/>
        <end position="407"/>
    </location>
</feature>
<feature type="transmembrane region" description="Helical" evidence="7">
    <location>
        <begin position="451"/>
        <end position="470"/>
    </location>
</feature>
<feature type="transmembrane region" description="Helical" evidence="7">
    <location>
        <begin position="253"/>
        <end position="270"/>
    </location>
</feature>
<dbReference type="STRING" id="1069536.SINU_06385"/>
<proteinExistence type="predicted"/>
<evidence type="ECO:0000256" key="6">
    <source>
        <dbReference type="ARBA" id="ARBA00023136"/>
    </source>
</evidence>
<keyword evidence="5 7" id="KW-1133">Transmembrane helix</keyword>
<evidence type="ECO:0000256" key="4">
    <source>
        <dbReference type="ARBA" id="ARBA00022692"/>
    </source>
</evidence>
<evidence type="ECO:0000256" key="3">
    <source>
        <dbReference type="ARBA" id="ARBA00022475"/>
    </source>
</evidence>
<dbReference type="InterPro" id="IPR045865">
    <property type="entry name" value="ACT-like_dom_sf"/>
</dbReference>
<comment type="subcellular location">
    <subcellularLocation>
        <location evidence="1">Cell membrane</location>
        <topology evidence="1">Multi-pass membrane protein</topology>
    </subcellularLocation>
</comment>
<reference evidence="10 11" key="1">
    <citation type="journal article" date="2011" name="J. Bacteriol.">
        <title>Draft genome sequence of Sporolactobacillus inulinus strain CASD, an efficient D-lactic acid-producing bacterium with high-concentration lactate tolerance capability.</title>
        <authorList>
            <person name="Yu B."/>
            <person name="Su F."/>
            <person name="Wang L."/>
            <person name="Xu K."/>
            <person name="Zhao B."/>
            <person name="Xu P."/>
        </authorList>
    </citation>
    <scope>NUCLEOTIDE SEQUENCE [LARGE SCALE GENOMIC DNA]</scope>
    <source>
        <strain evidence="10 11">CASD</strain>
    </source>
</reference>
<feature type="transmembrane region" description="Helical" evidence="7">
    <location>
        <begin position="161"/>
        <end position="184"/>
    </location>
</feature>
<dbReference type="InterPro" id="IPR054480">
    <property type="entry name" value="AHAS_small-like_ACT"/>
</dbReference>